<sequence length="273" mass="30161">MTSSPVGRPTRGTTGTNRLRRVDRWIARHPTLRRAADPLVVDLGYGASGVTALELEARLRPVRRDVHVLGLELDPGRVARARDQLARVRSGCTPFAADARVSFARGGFEVPTPAGRRPAAIRAFNVLRQYDEKDVRDAWARMASRLDPSGLVVEGTCDELGRVATWVAIGPDSRAVSFTVSLRLAGLEHPSIAAERLPKALIHRNVPGERIHDFLIALDREWERAAGMSAFGPVQRWRAAMQGLVDAGWPLRDRARWRLGEVTVPWEAVAPRV</sequence>
<evidence type="ECO:0000313" key="1">
    <source>
        <dbReference type="EMBL" id="QAY58764.1"/>
    </source>
</evidence>
<gene>
    <name evidence="1" type="ORF">ET475_01255</name>
</gene>
<dbReference type="EMBL" id="CP035494">
    <property type="protein sequence ID" value="QAY58764.1"/>
    <property type="molecule type" value="Genomic_DNA"/>
</dbReference>
<reference evidence="1 2" key="1">
    <citation type="submission" date="2019-01" db="EMBL/GenBank/DDBJ databases">
        <title>Genome sequencing of strain DFW100M-13.</title>
        <authorList>
            <person name="Heo J."/>
            <person name="Kim S.-J."/>
            <person name="Kim J.-S."/>
            <person name="Hong S.-B."/>
            <person name="Kwon S.-W."/>
        </authorList>
    </citation>
    <scope>NUCLEOTIDE SEQUENCE [LARGE SCALE GENOMIC DNA]</scope>
    <source>
        <strain evidence="1 2">DFW100M-13</strain>
    </source>
</reference>
<dbReference type="GO" id="GO:0008168">
    <property type="term" value="F:methyltransferase activity"/>
    <property type="evidence" value="ECO:0007669"/>
    <property type="project" value="UniProtKB-KW"/>
</dbReference>
<dbReference type="KEGG" id="mprt:ET475_01255"/>
<dbReference type="Proteomes" id="UP000293995">
    <property type="component" value="Chromosome"/>
</dbReference>
<dbReference type="Gene3D" id="3.40.50.150">
    <property type="entry name" value="Vaccinia Virus protein VP39"/>
    <property type="match status" value="1"/>
</dbReference>
<proteinExistence type="predicted"/>
<organism evidence="1 2">
    <name type="scientific">Microbacterium protaetiae</name>
    <dbReference type="NCBI Taxonomy" id="2509458"/>
    <lineage>
        <taxon>Bacteria</taxon>
        <taxon>Bacillati</taxon>
        <taxon>Actinomycetota</taxon>
        <taxon>Actinomycetes</taxon>
        <taxon>Micrococcales</taxon>
        <taxon>Microbacteriaceae</taxon>
        <taxon>Microbacterium</taxon>
    </lineage>
</organism>
<protein>
    <submittedName>
        <fullName evidence="1">Class I SAM-dependent methyltransferase</fullName>
    </submittedName>
</protein>
<keyword evidence="1" id="KW-0489">Methyltransferase</keyword>
<dbReference type="SUPFAM" id="SSF53335">
    <property type="entry name" value="S-adenosyl-L-methionine-dependent methyltransferases"/>
    <property type="match status" value="1"/>
</dbReference>
<keyword evidence="1" id="KW-0808">Transferase</keyword>
<dbReference type="AlphaFoldDB" id="A0A4P6E9Y4"/>
<keyword evidence="2" id="KW-1185">Reference proteome</keyword>
<dbReference type="GO" id="GO:0032259">
    <property type="term" value="P:methylation"/>
    <property type="evidence" value="ECO:0007669"/>
    <property type="project" value="UniProtKB-KW"/>
</dbReference>
<evidence type="ECO:0000313" key="2">
    <source>
        <dbReference type="Proteomes" id="UP000293995"/>
    </source>
</evidence>
<dbReference type="RefSeq" id="WP_129385287.1">
    <property type="nucleotide sequence ID" value="NZ_CP035494.1"/>
</dbReference>
<dbReference type="InterPro" id="IPR029063">
    <property type="entry name" value="SAM-dependent_MTases_sf"/>
</dbReference>
<accession>A0A4P6E9Y4</accession>
<dbReference type="OrthoDB" id="5498854at2"/>
<name>A0A4P6E9Y4_9MICO</name>